<evidence type="ECO:0000256" key="4">
    <source>
        <dbReference type="ARBA" id="ARBA00024194"/>
    </source>
</evidence>
<dbReference type="SFLD" id="SFLDS00019">
    <property type="entry name" value="Glutathione_Transferase_(cytos"/>
    <property type="match status" value="1"/>
</dbReference>
<dbReference type="PANTHER" id="PTHR44420">
    <property type="entry name" value="GLUTATHIONE S-TRANSFERASE DHAR2-RELATED"/>
    <property type="match status" value="1"/>
</dbReference>
<comment type="catalytic activity">
    <reaction evidence="6">
        <text>L-dehydroascorbate + 2 glutathione = glutathione disulfide + L-ascorbate</text>
        <dbReference type="Rhea" id="RHEA:24424"/>
        <dbReference type="ChEBI" id="CHEBI:38290"/>
        <dbReference type="ChEBI" id="CHEBI:57925"/>
        <dbReference type="ChEBI" id="CHEBI:58297"/>
        <dbReference type="ChEBI" id="CHEBI:58539"/>
        <dbReference type="EC" id="1.8.5.1"/>
    </reaction>
</comment>
<dbReference type="SUPFAM" id="SSF52833">
    <property type="entry name" value="Thioredoxin-like"/>
    <property type="match status" value="1"/>
</dbReference>
<dbReference type="SUPFAM" id="SSF47616">
    <property type="entry name" value="GST C-terminal domain-like"/>
    <property type="match status" value="1"/>
</dbReference>
<dbReference type="GO" id="GO:0004364">
    <property type="term" value="F:glutathione transferase activity"/>
    <property type="evidence" value="ECO:0007669"/>
    <property type="project" value="UniProtKB-EC"/>
</dbReference>
<dbReference type="EMBL" id="JAKOGI010001066">
    <property type="protein sequence ID" value="KAJ8428003.1"/>
    <property type="molecule type" value="Genomic_DNA"/>
</dbReference>
<reference evidence="8" key="1">
    <citation type="submission" date="2022-04" db="EMBL/GenBank/DDBJ databases">
        <title>Carnegiea gigantea Genome sequencing and assembly v2.</title>
        <authorList>
            <person name="Copetti D."/>
            <person name="Sanderson M.J."/>
            <person name="Burquez A."/>
            <person name="Wojciechowski M.F."/>
        </authorList>
    </citation>
    <scope>NUCLEOTIDE SEQUENCE</scope>
    <source>
        <strain evidence="8">SGP5-SGP5p</strain>
        <tissue evidence="8">Aerial part</tissue>
    </source>
</reference>
<dbReference type="PROSITE" id="PS50404">
    <property type="entry name" value="GST_NTER"/>
    <property type="match status" value="1"/>
</dbReference>
<dbReference type="Gene3D" id="1.20.1050.10">
    <property type="match status" value="1"/>
</dbReference>
<dbReference type="InterPro" id="IPR004045">
    <property type="entry name" value="Glutathione_S-Trfase_N"/>
</dbReference>
<protein>
    <recommendedName>
        <fullName evidence="7">GST N-terminal domain-containing protein</fullName>
    </recommendedName>
</protein>
<dbReference type="InterPro" id="IPR036282">
    <property type="entry name" value="Glutathione-S-Trfase_C_sf"/>
</dbReference>
<organism evidence="8 9">
    <name type="scientific">Carnegiea gigantea</name>
    <dbReference type="NCBI Taxonomy" id="171969"/>
    <lineage>
        <taxon>Eukaryota</taxon>
        <taxon>Viridiplantae</taxon>
        <taxon>Streptophyta</taxon>
        <taxon>Embryophyta</taxon>
        <taxon>Tracheophyta</taxon>
        <taxon>Spermatophyta</taxon>
        <taxon>Magnoliopsida</taxon>
        <taxon>eudicotyledons</taxon>
        <taxon>Gunneridae</taxon>
        <taxon>Pentapetalae</taxon>
        <taxon>Caryophyllales</taxon>
        <taxon>Cactineae</taxon>
        <taxon>Cactaceae</taxon>
        <taxon>Cactoideae</taxon>
        <taxon>Echinocereeae</taxon>
        <taxon>Carnegiea</taxon>
    </lineage>
</organism>
<evidence type="ECO:0000259" key="7">
    <source>
        <dbReference type="PROSITE" id="PS50404"/>
    </source>
</evidence>
<dbReference type="OrthoDB" id="1935530at2759"/>
<keyword evidence="9" id="KW-1185">Reference proteome</keyword>
<dbReference type="InterPro" id="IPR040079">
    <property type="entry name" value="Glutathione_S-Trfase"/>
</dbReference>
<keyword evidence="3" id="KW-0560">Oxidoreductase</keyword>
<dbReference type="Pfam" id="PF13417">
    <property type="entry name" value="GST_N_3"/>
    <property type="match status" value="1"/>
</dbReference>
<comment type="similarity">
    <text evidence="4">Belongs to the GST superfamily. DHAR family.</text>
</comment>
<proteinExistence type="inferred from homology"/>
<dbReference type="SFLD" id="SFLDG00358">
    <property type="entry name" value="Main_(cytGST)"/>
    <property type="match status" value="1"/>
</dbReference>
<name>A0A9Q1H0L1_9CARY</name>
<dbReference type="InterPro" id="IPR036249">
    <property type="entry name" value="Thioredoxin-like_sf"/>
</dbReference>
<sequence>MIEVCVKQAVGEPDVLVDCPFTQRVLLTSEEKNIRYMMHSVDLDNKPQWFLEKSPEGKVPAIKLDDKWVTDSDVIVDLLEKNYPEPSLAPKPEFASMGCKLFPAFVNFLKSKDPNDGAEKALLDELNALEGHLKSHGPFVCGEKVTAVDLSLAPKLTI</sequence>
<feature type="domain" description="GST N-terminal" evidence="7">
    <location>
        <begin position="9"/>
        <end position="87"/>
    </location>
</feature>
<dbReference type="PANTHER" id="PTHR44420:SF2">
    <property type="entry name" value="GLUTATHIONE S-TRANSFERASE DHAR2-RELATED"/>
    <property type="match status" value="1"/>
</dbReference>
<evidence type="ECO:0000256" key="6">
    <source>
        <dbReference type="ARBA" id="ARBA00049544"/>
    </source>
</evidence>
<dbReference type="AlphaFoldDB" id="A0A9Q1H0L1"/>
<keyword evidence="1" id="KW-0216">Detoxification</keyword>
<keyword evidence="2" id="KW-0808">Transferase</keyword>
<evidence type="ECO:0000256" key="2">
    <source>
        <dbReference type="ARBA" id="ARBA00022679"/>
    </source>
</evidence>
<dbReference type="Gene3D" id="3.40.30.10">
    <property type="entry name" value="Glutaredoxin"/>
    <property type="match status" value="1"/>
</dbReference>
<comment type="catalytic activity">
    <reaction evidence="5">
        <text>RX + glutathione = an S-substituted glutathione + a halide anion + H(+)</text>
        <dbReference type="Rhea" id="RHEA:16437"/>
        <dbReference type="ChEBI" id="CHEBI:15378"/>
        <dbReference type="ChEBI" id="CHEBI:16042"/>
        <dbReference type="ChEBI" id="CHEBI:17792"/>
        <dbReference type="ChEBI" id="CHEBI:57925"/>
        <dbReference type="ChEBI" id="CHEBI:90779"/>
        <dbReference type="EC" id="2.5.1.18"/>
    </reaction>
</comment>
<evidence type="ECO:0000313" key="8">
    <source>
        <dbReference type="EMBL" id="KAJ8428003.1"/>
    </source>
</evidence>
<evidence type="ECO:0000256" key="5">
    <source>
        <dbReference type="ARBA" id="ARBA00047960"/>
    </source>
</evidence>
<dbReference type="GO" id="GO:0033355">
    <property type="term" value="P:ascorbate glutathione cycle"/>
    <property type="evidence" value="ECO:0007669"/>
    <property type="project" value="InterPro"/>
</dbReference>
<dbReference type="Proteomes" id="UP001153076">
    <property type="component" value="Unassembled WGS sequence"/>
</dbReference>
<dbReference type="Pfam" id="PF13410">
    <property type="entry name" value="GST_C_2"/>
    <property type="match status" value="1"/>
</dbReference>
<comment type="caution">
    <text evidence="8">The sequence shown here is derived from an EMBL/GenBank/DDBJ whole genome shotgun (WGS) entry which is preliminary data.</text>
</comment>
<evidence type="ECO:0000256" key="3">
    <source>
        <dbReference type="ARBA" id="ARBA00023002"/>
    </source>
</evidence>
<evidence type="ECO:0000256" key="1">
    <source>
        <dbReference type="ARBA" id="ARBA00022575"/>
    </source>
</evidence>
<dbReference type="InterPro" id="IPR044627">
    <property type="entry name" value="DHAR1/2/3/4"/>
</dbReference>
<gene>
    <name evidence="8" type="ORF">Cgig2_028280</name>
</gene>
<accession>A0A9Q1H0L1</accession>
<dbReference type="GO" id="GO:0045174">
    <property type="term" value="F:glutathione dehydrogenase (ascorbate) activity"/>
    <property type="evidence" value="ECO:0007669"/>
    <property type="project" value="UniProtKB-EC"/>
</dbReference>
<evidence type="ECO:0000313" key="9">
    <source>
        <dbReference type="Proteomes" id="UP001153076"/>
    </source>
</evidence>